<dbReference type="AlphaFoldDB" id="A0A9P9BJ17"/>
<accession>A0A9P9BJ17</accession>
<protein>
    <recommendedName>
        <fullName evidence="2">Cyanovirin-N domain-containing protein</fullName>
    </recommendedName>
</protein>
<comment type="caution">
    <text evidence="3">The sequence shown here is derived from an EMBL/GenBank/DDBJ whole genome shotgun (WGS) entry which is preliminary data.</text>
</comment>
<dbReference type="GeneID" id="70190701"/>
<organism evidence="3 4">
    <name type="scientific">Microdochium trichocladiopsis</name>
    <dbReference type="NCBI Taxonomy" id="1682393"/>
    <lineage>
        <taxon>Eukaryota</taxon>
        <taxon>Fungi</taxon>
        <taxon>Dikarya</taxon>
        <taxon>Ascomycota</taxon>
        <taxon>Pezizomycotina</taxon>
        <taxon>Sordariomycetes</taxon>
        <taxon>Xylariomycetidae</taxon>
        <taxon>Xylariales</taxon>
        <taxon>Microdochiaceae</taxon>
        <taxon>Microdochium</taxon>
    </lineage>
</organism>
<dbReference type="Pfam" id="PF08881">
    <property type="entry name" value="CVNH"/>
    <property type="match status" value="1"/>
</dbReference>
<feature type="chain" id="PRO_5040201332" description="Cyanovirin-N domain-containing protein" evidence="1">
    <location>
        <begin position="23"/>
        <end position="118"/>
    </location>
</feature>
<reference evidence="3" key="1">
    <citation type="journal article" date="2021" name="Nat. Commun.">
        <title>Genetic determinants of endophytism in the Arabidopsis root mycobiome.</title>
        <authorList>
            <person name="Mesny F."/>
            <person name="Miyauchi S."/>
            <person name="Thiergart T."/>
            <person name="Pickel B."/>
            <person name="Atanasova L."/>
            <person name="Karlsson M."/>
            <person name="Huettel B."/>
            <person name="Barry K.W."/>
            <person name="Haridas S."/>
            <person name="Chen C."/>
            <person name="Bauer D."/>
            <person name="Andreopoulos W."/>
            <person name="Pangilinan J."/>
            <person name="LaButti K."/>
            <person name="Riley R."/>
            <person name="Lipzen A."/>
            <person name="Clum A."/>
            <person name="Drula E."/>
            <person name="Henrissat B."/>
            <person name="Kohler A."/>
            <person name="Grigoriev I.V."/>
            <person name="Martin F.M."/>
            <person name="Hacquard S."/>
        </authorList>
    </citation>
    <scope>NUCLEOTIDE SEQUENCE</scope>
    <source>
        <strain evidence="3">MPI-CAGE-CH-0230</strain>
    </source>
</reference>
<gene>
    <name evidence="3" type="ORF">B0I36DRAFT_387273</name>
</gene>
<evidence type="ECO:0000313" key="3">
    <source>
        <dbReference type="EMBL" id="KAH7024818.1"/>
    </source>
</evidence>
<dbReference type="SUPFAM" id="SSF51322">
    <property type="entry name" value="Cyanovirin-N"/>
    <property type="match status" value="1"/>
</dbReference>
<name>A0A9P9BJ17_9PEZI</name>
<keyword evidence="1" id="KW-0732">Signal</keyword>
<dbReference type="RefSeq" id="XP_046008366.1">
    <property type="nucleotide sequence ID" value="XM_046161155.1"/>
</dbReference>
<keyword evidence="4" id="KW-1185">Reference proteome</keyword>
<evidence type="ECO:0000259" key="2">
    <source>
        <dbReference type="Pfam" id="PF08881"/>
    </source>
</evidence>
<feature type="domain" description="Cyanovirin-N" evidence="2">
    <location>
        <begin position="39"/>
        <end position="108"/>
    </location>
</feature>
<proteinExistence type="predicted"/>
<evidence type="ECO:0000256" key="1">
    <source>
        <dbReference type="SAM" id="SignalP"/>
    </source>
</evidence>
<feature type="signal peptide" evidence="1">
    <location>
        <begin position="1"/>
        <end position="22"/>
    </location>
</feature>
<dbReference type="Gene3D" id="2.30.60.10">
    <property type="entry name" value="Cyanovirin-N"/>
    <property type="match status" value="1"/>
</dbReference>
<dbReference type="EMBL" id="JAGTJQ010000009">
    <property type="protein sequence ID" value="KAH7024818.1"/>
    <property type="molecule type" value="Genomic_DNA"/>
</dbReference>
<sequence>MQHIFSLTLITALAALVDLSAARGNWFEHCGSNSLQGATLLSSCDGGGASINLNDYIANDFGHLDWRNGGQFGPSCPSCWLDYDILRCNCGRGDGSLSTTDIDLEEHLCYSGNSIYYC</sequence>
<dbReference type="InterPro" id="IPR036673">
    <property type="entry name" value="Cyanovirin-N_sf"/>
</dbReference>
<dbReference type="InterPro" id="IPR011058">
    <property type="entry name" value="Cyanovirin-N"/>
</dbReference>
<evidence type="ECO:0000313" key="4">
    <source>
        <dbReference type="Proteomes" id="UP000756346"/>
    </source>
</evidence>
<dbReference type="Proteomes" id="UP000756346">
    <property type="component" value="Unassembled WGS sequence"/>
</dbReference>